<dbReference type="Pfam" id="PF00067">
    <property type="entry name" value="p450"/>
    <property type="match status" value="1"/>
</dbReference>
<dbReference type="EMBL" id="CAUOFW020001382">
    <property type="protein sequence ID" value="CAK9144269.1"/>
    <property type="molecule type" value="Genomic_DNA"/>
</dbReference>
<dbReference type="InterPro" id="IPR036396">
    <property type="entry name" value="Cyt_P450_sf"/>
</dbReference>
<reference evidence="1 2" key="1">
    <citation type="submission" date="2024-02" db="EMBL/GenBank/DDBJ databases">
        <authorList>
            <person name="Vignale AGUSTIN F."/>
            <person name="Sosa J E."/>
            <person name="Modenutti C."/>
        </authorList>
    </citation>
    <scope>NUCLEOTIDE SEQUENCE [LARGE SCALE GENOMIC DNA]</scope>
</reference>
<gene>
    <name evidence="1" type="ORF">ILEXP_LOCUS12018</name>
</gene>
<dbReference type="Gene3D" id="1.10.630.10">
    <property type="entry name" value="Cytochrome P450"/>
    <property type="match status" value="1"/>
</dbReference>
<dbReference type="Proteomes" id="UP001642360">
    <property type="component" value="Unassembled WGS sequence"/>
</dbReference>
<dbReference type="PANTHER" id="PTHR47951">
    <property type="entry name" value="OS08G0547900 PROTEIN"/>
    <property type="match status" value="1"/>
</dbReference>
<name>A0ABC8RH49_9AQUA</name>
<dbReference type="AlphaFoldDB" id="A0ABC8RH49"/>
<dbReference type="InterPro" id="IPR001128">
    <property type="entry name" value="Cyt_P450"/>
</dbReference>
<comment type="caution">
    <text evidence="1">The sequence shown here is derived from an EMBL/GenBank/DDBJ whole genome shotgun (WGS) entry which is preliminary data.</text>
</comment>
<proteinExistence type="predicted"/>
<evidence type="ECO:0000313" key="1">
    <source>
        <dbReference type="EMBL" id="CAK9144269.1"/>
    </source>
</evidence>
<sequence>IEYGGRDIVFTPYGSEWRMLRKVCVRDMLGSSTLDAVYTLRRQEIRKTIGFLYWQAGQPVNIGEQMFLTVLNVITSMLWGGTVQEKESSRIGAEFWQVVGEVTGLLGKPNVSDFFPGLAWLDMQGIRKQMKGLAQRRFENSIDHDPPQSFANGIAMAERMVMFSLASLLHSFDWKLPEEEKLEVSEKFGIVLKKKTPLIAIPTPVLSNPGLFKWA</sequence>
<organism evidence="1 2">
    <name type="scientific">Ilex paraguariensis</name>
    <name type="common">yerba mate</name>
    <dbReference type="NCBI Taxonomy" id="185542"/>
    <lineage>
        <taxon>Eukaryota</taxon>
        <taxon>Viridiplantae</taxon>
        <taxon>Streptophyta</taxon>
        <taxon>Embryophyta</taxon>
        <taxon>Tracheophyta</taxon>
        <taxon>Spermatophyta</taxon>
        <taxon>Magnoliopsida</taxon>
        <taxon>eudicotyledons</taxon>
        <taxon>Gunneridae</taxon>
        <taxon>Pentapetalae</taxon>
        <taxon>asterids</taxon>
        <taxon>campanulids</taxon>
        <taxon>Aquifoliales</taxon>
        <taxon>Aquifoliaceae</taxon>
        <taxon>Ilex</taxon>
    </lineage>
</organism>
<dbReference type="SUPFAM" id="SSF48264">
    <property type="entry name" value="Cytochrome P450"/>
    <property type="match status" value="2"/>
</dbReference>
<accession>A0ABC8RH49</accession>
<dbReference type="PANTHER" id="PTHR47951:SF3">
    <property type="entry name" value="CYTOCHROME P450, FAMILY 706, SUBFAMILY A, POLYPEPTIDE 4"/>
    <property type="match status" value="1"/>
</dbReference>
<keyword evidence="2" id="KW-1185">Reference proteome</keyword>
<protein>
    <submittedName>
        <fullName evidence="1">Uncharacterized protein</fullName>
    </submittedName>
</protein>
<evidence type="ECO:0000313" key="2">
    <source>
        <dbReference type="Proteomes" id="UP001642360"/>
    </source>
</evidence>
<feature type="non-terminal residue" evidence="1">
    <location>
        <position position="1"/>
    </location>
</feature>